<sequence>MNDDVSQLESKFSSGQVGSQREAAKKLESLLLRTSPPVSSTPLYNVLISNLTNTNIVLCESAWNTMVELVRKDKQDEKRVQSDMLNAFVSTPEGPCTSSAVKSLIDLMLHLSQTSKITYSWTHHPLRTALRSRLDTRQDLLWQVTHTLGQLSKAKRGDCGESFIRMVWPFVTSTFCEVHSEDWALAVNQLHCRLIQIGKSADASTSQLRHYIFSNLIELLPFQSVVDNASKLFVFSALENLIENIVVDDKNEASGDRQLAFQLLEAILSILCNLRSTQKSLNLPLNLLGKFIERFSFFTEDSHVITVLSYLLMGGSQQEQVTLLELFSKVFDALQLTTPLSPHMKNSLTFLVLPLLTITTSPHRDFAEKSATLLQRLEKLLRVKGVSTNSPSHRRESPAIHGISSLIYNAERLLPLLKGEGQVRVHEWIHDVTQKIETKGQVTPALLWFVSPFLFHREVEARSKMSQLISHIASVSPFDGITLLPLLLYQLGRESDPLVQSQLLYCIPTLATHPSCVQPVLRTIHPISRARGMEAVGVRLLYKLWCGQERTFSRLQAALMTYDRNMDVEIRISISSTLSLISEKKPNRGLELLPLTFRILSEDNHPTTTANCVRSISHLCSIGAADFKSTWELVRQKLVGESRALVQAEIAKMLAAGSDLAASEDESTLEFVRGVIAYLWEMTTSQVPKIRKNSYASLRNYASVNVEVMSVASAQDLVRLLRDSDEEARAEARELVRAVVRWETNQRRRAYDSSSAAGVSGAKQAVTMVTKTMENLREIYGNQTYKRPSVRPGIAGAMLIAYRPPVVDRDAATSVQAPRKSLVQRGEAYLRSAKDIINDIASRDDQDAAIRLLTFPAFLNFAREALDAVQAGEAARASMNGEELDERGCYDRAVDTFSKNFLSISKENPKSHECTNILKGCIGLCLPPLMYSCVEKMVEELKKDLEDGPHEWAKYGAAIGLGILTHNVQPGDFVKFSDIYASLSLQRASSDDHWVRFGCTISIGLLAAAMGRGDTSDRGETSTLLNDMVETLEAQLNETKDPLSAYGAFVGIAFASSALKSANGHKKLKHLLDRATSLLSSPSHHREGGLIEGALYALPSLTSRCYSVDIVDNEYCTQLLQRVEELMDRTPPSSQEFPAILISFSSLRHTLTTEGHVTGGVVDGLVAKIIRMIDDNEEDTNARMAGVIALGNVLGNFSVTPSPRLSTSTFIDAYCTLSPTVMKESKNYPAVSRAVQRMNKCLDDDGDAKVSRVAGWTLGLLGRPLPLAAASKGVPSDLSYMPPTSLVRTLFTLIQQSVQSQDVSTSSEQVAASLSTLSTLSRLPSTNWESLILSSFRSTLGPNVRAQSVKFACSHVTEPSLGALVSEWTEMERFTGFENSMIGCMPTLLTALPSGKAKKMAGELFTFAFDSFEGDLSSQIKVLDVIAKTLSNAETLPQPVLSELHSILLHHFISSTPNIVHHQRGLDDAAVHVLDAYVKCLSSIPQDLLQSRFSLQMGDKDEEAFQQNVKMCYVLSKLVDGKVLPSSILSSCRTWLLSITHLGQAEMLCPLIPIVIEPIVRSAEDRQRWLLDTLDALSLSPNPLMGLSILSCLSTQWLASDSSVLFRHNNPRWSPSHPNLLMSCDFSRICQRYLQREDPNWAPYMDRVIQRMSCLISNGKMLQTRGALVSTLLSVSNVWKGSVASNDVLTAWTPNHHLLCSALISVTSAANLRNGGPYVLYD</sequence>
<comment type="caution">
    <text evidence="3">The sequence shown here is derived from an EMBL/GenBank/DDBJ whole genome shotgun (WGS) entry which is preliminary data.</text>
</comment>
<dbReference type="Proteomes" id="UP000241769">
    <property type="component" value="Unassembled WGS sequence"/>
</dbReference>
<organism evidence="3 4">
    <name type="scientific">Planoprotostelium fungivorum</name>
    <dbReference type="NCBI Taxonomy" id="1890364"/>
    <lineage>
        <taxon>Eukaryota</taxon>
        <taxon>Amoebozoa</taxon>
        <taxon>Evosea</taxon>
        <taxon>Variosea</taxon>
        <taxon>Cavosteliida</taxon>
        <taxon>Cavosteliaceae</taxon>
        <taxon>Planoprotostelium</taxon>
    </lineage>
</organism>
<evidence type="ECO:0000313" key="3">
    <source>
        <dbReference type="EMBL" id="PRP79368.1"/>
    </source>
</evidence>
<dbReference type="Pfam" id="PF12530">
    <property type="entry name" value="DUF3730"/>
    <property type="match status" value="1"/>
</dbReference>
<protein>
    <recommendedName>
        <fullName evidence="2">DUF3730 domain-containing protein</fullName>
    </recommendedName>
</protein>
<proteinExistence type="predicted"/>
<reference evidence="3 4" key="1">
    <citation type="journal article" date="2018" name="Genome Biol. Evol.">
        <title>Multiple Roots of Fruiting Body Formation in Amoebozoa.</title>
        <authorList>
            <person name="Hillmann F."/>
            <person name="Forbes G."/>
            <person name="Novohradska S."/>
            <person name="Ferling I."/>
            <person name="Riege K."/>
            <person name="Groth M."/>
            <person name="Westermann M."/>
            <person name="Marz M."/>
            <person name="Spaller T."/>
            <person name="Winckler T."/>
            <person name="Schaap P."/>
            <person name="Glockner G."/>
        </authorList>
    </citation>
    <scope>NUCLEOTIDE SEQUENCE [LARGE SCALE GENOMIC DNA]</scope>
    <source>
        <strain evidence="3 4">Jena</strain>
    </source>
</reference>
<dbReference type="PANTHER" id="PTHR16212:SF4">
    <property type="entry name" value="FOCADHESIN"/>
    <property type="match status" value="1"/>
</dbReference>
<feature type="region of interest" description="Disordered" evidence="1">
    <location>
        <begin position="1"/>
        <end position="20"/>
    </location>
</feature>
<dbReference type="SUPFAM" id="SSF48371">
    <property type="entry name" value="ARM repeat"/>
    <property type="match status" value="2"/>
</dbReference>
<accession>A0A2P6N5Z9</accession>
<dbReference type="PANTHER" id="PTHR16212">
    <property type="entry name" value="FOCADHESIN FAMILY MEMBER"/>
    <property type="match status" value="1"/>
</dbReference>
<dbReference type="EMBL" id="MDYQ01000186">
    <property type="protein sequence ID" value="PRP79368.1"/>
    <property type="molecule type" value="Genomic_DNA"/>
</dbReference>
<evidence type="ECO:0000313" key="4">
    <source>
        <dbReference type="Proteomes" id="UP000241769"/>
    </source>
</evidence>
<dbReference type="InterPro" id="IPR045163">
    <property type="entry name" value="Focadhesin/RST1"/>
</dbReference>
<dbReference type="Gene3D" id="1.25.10.10">
    <property type="entry name" value="Leucine-rich Repeat Variant"/>
    <property type="match status" value="2"/>
</dbReference>
<dbReference type="GO" id="GO:0060147">
    <property type="term" value="P:regulation of post-transcriptional gene silencing"/>
    <property type="evidence" value="ECO:0007669"/>
    <property type="project" value="InterPro"/>
</dbReference>
<dbReference type="InterPro" id="IPR022542">
    <property type="entry name" value="FOCAD/RST1_DUF3730"/>
</dbReference>
<feature type="domain" description="DUF3730" evidence="2">
    <location>
        <begin position="484"/>
        <end position="698"/>
    </location>
</feature>
<evidence type="ECO:0000256" key="1">
    <source>
        <dbReference type="SAM" id="MobiDB-lite"/>
    </source>
</evidence>
<dbReference type="InParanoid" id="A0A2P6N5Z9"/>
<dbReference type="STRING" id="1890364.A0A2P6N5Z9"/>
<keyword evidence="4" id="KW-1185">Reference proteome</keyword>
<name>A0A2P6N5Z9_9EUKA</name>
<gene>
    <name evidence="3" type="ORF">PROFUN_12918</name>
</gene>
<dbReference type="InterPro" id="IPR016024">
    <property type="entry name" value="ARM-type_fold"/>
</dbReference>
<feature type="compositionally biased region" description="Polar residues" evidence="1">
    <location>
        <begin position="1"/>
        <end position="19"/>
    </location>
</feature>
<evidence type="ECO:0000259" key="2">
    <source>
        <dbReference type="Pfam" id="PF12530"/>
    </source>
</evidence>
<dbReference type="OrthoDB" id="6125419at2759"/>
<dbReference type="InterPro" id="IPR011989">
    <property type="entry name" value="ARM-like"/>
</dbReference>